<dbReference type="SUPFAM" id="SSF53335">
    <property type="entry name" value="S-adenosyl-L-methionine-dependent methyltransferases"/>
    <property type="match status" value="1"/>
</dbReference>
<dbReference type="InterPro" id="IPR022642">
    <property type="entry name" value="CheR_C"/>
</dbReference>
<evidence type="ECO:0000313" key="7">
    <source>
        <dbReference type="EMBL" id="UWP59128.1"/>
    </source>
</evidence>
<dbReference type="InterPro" id="IPR022641">
    <property type="entry name" value="CheR_N"/>
</dbReference>
<dbReference type="InterPro" id="IPR000780">
    <property type="entry name" value="CheR_MeTrfase"/>
</dbReference>
<dbReference type="Proteomes" id="UP001060164">
    <property type="component" value="Chromosome"/>
</dbReference>
<dbReference type="SMART" id="SM00138">
    <property type="entry name" value="MeTrc"/>
    <property type="match status" value="1"/>
</dbReference>
<dbReference type="InterPro" id="IPR026024">
    <property type="entry name" value="Chemotaxis_MeTrfase_CheR"/>
</dbReference>
<dbReference type="EC" id="2.1.1.80" evidence="2"/>
<evidence type="ECO:0000256" key="1">
    <source>
        <dbReference type="ARBA" id="ARBA00001541"/>
    </source>
</evidence>
<evidence type="ECO:0000259" key="6">
    <source>
        <dbReference type="PROSITE" id="PS50123"/>
    </source>
</evidence>
<comment type="catalytic activity">
    <reaction evidence="1">
        <text>L-glutamyl-[protein] + S-adenosyl-L-methionine = [protein]-L-glutamate 5-O-methyl ester + S-adenosyl-L-homocysteine</text>
        <dbReference type="Rhea" id="RHEA:24452"/>
        <dbReference type="Rhea" id="RHEA-COMP:10208"/>
        <dbReference type="Rhea" id="RHEA-COMP:10311"/>
        <dbReference type="ChEBI" id="CHEBI:29973"/>
        <dbReference type="ChEBI" id="CHEBI:57856"/>
        <dbReference type="ChEBI" id="CHEBI:59789"/>
        <dbReference type="ChEBI" id="CHEBI:82795"/>
        <dbReference type="EC" id="2.1.1.80"/>
    </reaction>
</comment>
<dbReference type="InterPro" id="IPR050903">
    <property type="entry name" value="Bact_Chemotaxis_MeTrfase"/>
</dbReference>
<protein>
    <recommendedName>
        <fullName evidence="2">protein-glutamate O-methyltransferase</fullName>
        <ecNumber evidence="2">2.1.1.80</ecNumber>
    </recommendedName>
</protein>
<dbReference type="PANTHER" id="PTHR24422">
    <property type="entry name" value="CHEMOTAXIS PROTEIN METHYLTRANSFERASE"/>
    <property type="match status" value="1"/>
</dbReference>
<dbReference type="SUPFAM" id="SSF47757">
    <property type="entry name" value="Chemotaxis receptor methyltransferase CheR, N-terminal domain"/>
    <property type="match status" value="1"/>
</dbReference>
<dbReference type="Gene3D" id="1.10.155.10">
    <property type="entry name" value="Chemotaxis receptor methyltransferase CheR, N-terminal domain"/>
    <property type="match status" value="1"/>
</dbReference>
<keyword evidence="5" id="KW-0949">S-adenosyl-L-methionine</keyword>
<evidence type="ECO:0000313" key="8">
    <source>
        <dbReference type="Proteomes" id="UP001060164"/>
    </source>
</evidence>
<dbReference type="PRINTS" id="PR00996">
    <property type="entry name" value="CHERMTFRASE"/>
</dbReference>
<dbReference type="EMBL" id="CP102290">
    <property type="protein sequence ID" value="UWP59128.1"/>
    <property type="molecule type" value="Genomic_DNA"/>
</dbReference>
<dbReference type="RefSeq" id="WP_044983265.1">
    <property type="nucleotide sequence ID" value="NZ_CABLBR010000014.1"/>
</dbReference>
<dbReference type="InterPro" id="IPR036804">
    <property type="entry name" value="CheR_N_sf"/>
</dbReference>
<name>A0ABY5VFW5_9FIRM</name>
<feature type="domain" description="CheR-type methyltransferase" evidence="6">
    <location>
        <begin position="1"/>
        <end position="269"/>
    </location>
</feature>
<accession>A0ABY5VFW5</accession>
<dbReference type="PANTHER" id="PTHR24422:SF19">
    <property type="entry name" value="CHEMOTAXIS PROTEIN METHYLTRANSFERASE"/>
    <property type="match status" value="1"/>
</dbReference>
<organism evidence="7 8">
    <name type="scientific">Ruminococcus gauvreauii</name>
    <dbReference type="NCBI Taxonomy" id="438033"/>
    <lineage>
        <taxon>Bacteria</taxon>
        <taxon>Bacillati</taxon>
        <taxon>Bacillota</taxon>
        <taxon>Clostridia</taxon>
        <taxon>Eubacteriales</taxon>
        <taxon>Oscillospiraceae</taxon>
        <taxon>Ruminococcus</taxon>
    </lineage>
</organism>
<proteinExistence type="predicted"/>
<keyword evidence="4" id="KW-0808">Transferase</keyword>
<dbReference type="Gene3D" id="3.40.50.150">
    <property type="entry name" value="Vaccinia Virus protein VP39"/>
    <property type="match status" value="1"/>
</dbReference>
<keyword evidence="3" id="KW-0489">Methyltransferase</keyword>
<keyword evidence="8" id="KW-1185">Reference proteome</keyword>
<dbReference type="Pfam" id="PF03705">
    <property type="entry name" value="CheR_N"/>
    <property type="match status" value="1"/>
</dbReference>
<evidence type="ECO:0000256" key="3">
    <source>
        <dbReference type="ARBA" id="ARBA00022603"/>
    </source>
</evidence>
<evidence type="ECO:0000256" key="5">
    <source>
        <dbReference type="ARBA" id="ARBA00022691"/>
    </source>
</evidence>
<dbReference type="InterPro" id="IPR029063">
    <property type="entry name" value="SAM-dependent_MTases_sf"/>
</dbReference>
<evidence type="ECO:0000256" key="4">
    <source>
        <dbReference type="ARBA" id="ARBA00022679"/>
    </source>
</evidence>
<sequence length="284" mass="33899">MIRLNEKEFADIVRYMRETYGINLEKKQILIECRMARELERGGFNSFGSYFDKMKKDPDGRMVEELVERLTTNYTYFMREPEHFRLLNEKILPEMFQKSYTAFYNIWCAGCSTGEECYTLAMLLRDYRDAVAKMPNIRITASDISEEVLRKAEEAVYPARELEQLPIEWREKYCHMENKHQFSVDRDLRCNIRFIKQNLMKPVSEKYDLILCRNVMIYFDRESRRKLVRQLENSLNPGGYLMIGHAELLPGDETNLQLVYPAVYKKSVKENDQAAKENIWKRKL</sequence>
<dbReference type="PIRSF" id="PIRSF000410">
    <property type="entry name" value="CheR"/>
    <property type="match status" value="1"/>
</dbReference>
<dbReference type="PROSITE" id="PS50123">
    <property type="entry name" value="CHER"/>
    <property type="match status" value="1"/>
</dbReference>
<evidence type="ECO:0000256" key="2">
    <source>
        <dbReference type="ARBA" id="ARBA00012534"/>
    </source>
</evidence>
<reference evidence="7" key="1">
    <citation type="journal article" date="2022" name="Cell">
        <title>Design, construction, and in vivo augmentation of a complex gut microbiome.</title>
        <authorList>
            <person name="Cheng A.G."/>
            <person name="Ho P.Y."/>
            <person name="Aranda-Diaz A."/>
            <person name="Jain S."/>
            <person name="Yu F.B."/>
            <person name="Meng X."/>
            <person name="Wang M."/>
            <person name="Iakiviak M."/>
            <person name="Nagashima K."/>
            <person name="Zhao A."/>
            <person name="Murugkar P."/>
            <person name="Patil A."/>
            <person name="Atabakhsh K."/>
            <person name="Weakley A."/>
            <person name="Yan J."/>
            <person name="Brumbaugh A.R."/>
            <person name="Higginbottom S."/>
            <person name="Dimas A."/>
            <person name="Shiver A.L."/>
            <person name="Deutschbauer A."/>
            <person name="Neff N."/>
            <person name="Sonnenburg J.L."/>
            <person name="Huang K.C."/>
            <person name="Fischbach M.A."/>
        </authorList>
    </citation>
    <scope>NUCLEOTIDE SEQUENCE</scope>
    <source>
        <strain evidence="7">DSM 19829</strain>
    </source>
</reference>
<dbReference type="Pfam" id="PF01739">
    <property type="entry name" value="CheR"/>
    <property type="match status" value="1"/>
</dbReference>
<gene>
    <name evidence="7" type="ORF">NQ502_17455</name>
</gene>
<dbReference type="CDD" id="cd02440">
    <property type="entry name" value="AdoMet_MTases"/>
    <property type="match status" value="1"/>
</dbReference>